<dbReference type="Pfam" id="PF03808">
    <property type="entry name" value="Glyco_tran_WecG"/>
    <property type="match status" value="1"/>
</dbReference>
<dbReference type="GO" id="GO:0016758">
    <property type="term" value="F:hexosyltransferase activity"/>
    <property type="evidence" value="ECO:0007669"/>
    <property type="project" value="TreeGrafter"/>
</dbReference>
<organism evidence="3 4">
    <name type="scientific">Alloacidobacterium dinghuense</name>
    <dbReference type="NCBI Taxonomy" id="2763107"/>
    <lineage>
        <taxon>Bacteria</taxon>
        <taxon>Pseudomonadati</taxon>
        <taxon>Acidobacteriota</taxon>
        <taxon>Terriglobia</taxon>
        <taxon>Terriglobales</taxon>
        <taxon>Acidobacteriaceae</taxon>
        <taxon>Alloacidobacterium</taxon>
    </lineage>
</organism>
<dbReference type="KEGG" id="adin:H7849_01355"/>
<sequence length="313" mass="34858">MSLSRFFDIEVKSRKKLSRPFPAQPRCPIAGVPVNCLTMEEASQQIIDALRRRSSAAPFLVMGPNAQLITVAQKDDRLFEALHASALNVPDGISVVLASKILGGKLTSRVPGGELMEILCRDSARYGLRVFFLGGLPEAAALASRQLQRRYPALSIAGTYCPPLGFERDSMECAHIRQLITEAAPDLLFVALGAPKQEIWMHENCSTLPIGAAMSVGAAFDTQCGLRRRAPRWTHRLGLEWLYRLIHEPRRLWRRYLIGNPHFVYLVMRQRFLYGRIAGRDSTLSFTSFGQKHGSLPSSLKPACDPLTIESQT</sequence>
<dbReference type="RefSeq" id="WP_186743646.1">
    <property type="nucleotide sequence ID" value="NZ_CP060394.1"/>
</dbReference>
<dbReference type="PANTHER" id="PTHR34136">
    <property type="match status" value="1"/>
</dbReference>
<name>A0A7G8BJH2_9BACT</name>
<reference evidence="3 4" key="1">
    <citation type="submission" date="2020-08" db="EMBL/GenBank/DDBJ databases">
        <title>Edaphobacter telluris sp. nov. and Acidobacterium dinghuensis sp. nov., two acidobacteria isolated from forest soil.</title>
        <authorList>
            <person name="Fu J."/>
            <person name="Qiu L."/>
        </authorList>
    </citation>
    <scope>NUCLEOTIDE SEQUENCE [LARGE SCALE GENOMIC DNA]</scope>
    <source>
        <strain evidence="3">4Y35</strain>
    </source>
</reference>
<keyword evidence="2 3" id="KW-0808">Transferase</keyword>
<dbReference type="InterPro" id="IPR004629">
    <property type="entry name" value="WecG_TagA_CpsF"/>
</dbReference>
<dbReference type="AlphaFoldDB" id="A0A7G8BJH2"/>
<dbReference type="CDD" id="cd06533">
    <property type="entry name" value="Glyco_transf_WecG_TagA"/>
    <property type="match status" value="1"/>
</dbReference>
<dbReference type="EMBL" id="CP060394">
    <property type="protein sequence ID" value="QNI32692.1"/>
    <property type="molecule type" value="Genomic_DNA"/>
</dbReference>
<dbReference type="Proteomes" id="UP000515312">
    <property type="component" value="Chromosome"/>
</dbReference>
<gene>
    <name evidence="3" type="ORF">H7849_01355</name>
</gene>
<accession>A0A7G8BJH2</accession>
<keyword evidence="1" id="KW-0328">Glycosyltransferase</keyword>
<evidence type="ECO:0000256" key="2">
    <source>
        <dbReference type="ARBA" id="ARBA00022679"/>
    </source>
</evidence>
<evidence type="ECO:0000313" key="4">
    <source>
        <dbReference type="Proteomes" id="UP000515312"/>
    </source>
</evidence>
<evidence type="ECO:0000256" key="1">
    <source>
        <dbReference type="ARBA" id="ARBA00022676"/>
    </source>
</evidence>
<dbReference type="PANTHER" id="PTHR34136:SF1">
    <property type="entry name" value="UDP-N-ACETYL-D-MANNOSAMINURONIC ACID TRANSFERASE"/>
    <property type="match status" value="1"/>
</dbReference>
<evidence type="ECO:0000313" key="3">
    <source>
        <dbReference type="EMBL" id="QNI32692.1"/>
    </source>
</evidence>
<keyword evidence="4" id="KW-1185">Reference proteome</keyword>
<proteinExistence type="predicted"/>
<dbReference type="NCBIfam" id="TIGR00696">
    <property type="entry name" value="wecG_tagA_cpsF"/>
    <property type="match status" value="1"/>
</dbReference>
<protein>
    <submittedName>
        <fullName evidence="3">WecB/TagA/CpsF family glycosyltransferase</fullName>
    </submittedName>
</protein>